<keyword evidence="5" id="KW-0235">DNA replication</keyword>
<dbReference type="InterPro" id="IPR004365">
    <property type="entry name" value="NA-bd_OB_tRNA"/>
</dbReference>
<dbReference type="GO" id="GO:0003887">
    <property type="term" value="F:DNA-directed DNA polymerase activity"/>
    <property type="evidence" value="ECO:0007669"/>
    <property type="project" value="UniProtKB-KW"/>
</dbReference>
<evidence type="ECO:0000256" key="3">
    <source>
        <dbReference type="ARBA" id="ARBA00022679"/>
    </source>
</evidence>
<dbReference type="GO" id="GO:0008408">
    <property type="term" value="F:3'-5' exonuclease activity"/>
    <property type="evidence" value="ECO:0007669"/>
    <property type="project" value="InterPro"/>
</dbReference>
<dbReference type="PANTHER" id="PTHR32294:SF0">
    <property type="entry name" value="DNA POLYMERASE III SUBUNIT ALPHA"/>
    <property type="match status" value="1"/>
</dbReference>
<protein>
    <recommendedName>
        <fullName evidence="2">DNA-directed DNA polymerase</fullName>
        <ecNumber evidence="2">2.7.7.7</ecNumber>
    </recommendedName>
</protein>
<feature type="domain" description="DNA polymerase helix-hairpin-helix motif" evidence="10">
    <location>
        <begin position="484"/>
        <end position="577"/>
    </location>
</feature>
<keyword evidence="3" id="KW-0808">Transferase</keyword>
<evidence type="ECO:0000313" key="12">
    <source>
        <dbReference type="EMBL" id="CAB4980197.1"/>
    </source>
</evidence>
<reference evidence="12" key="1">
    <citation type="submission" date="2020-05" db="EMBL/GenBank/DDBJ databases">
        <authorList>
            <person name="Chiriac C."/>
            <person name="Salcher M."/>
            <person name="Ghai R."/>
            <person name="Kavagutti S V."/>
        </authorList>
    </citation>
    <scope>NUCLEOTIDE SEQUENCE</scope>
</reference>
<organism evidence="12">
    <name type="scientific">freshwater metagenome</name>
    <dbReference type="NCBI Taxonomy" id="449393"/>
    <lineage>
        <taxon>unclassified sequences</taxon>
        <taxon>metagenomes</taxon>
        <taxon>ecological metagenomes</taxon>
    </lineage>
</organism>
<dbReference type="CDD" id="cd04485">
    <property type="entry name" value="DnaE_OBF"/>
    <property type="match status" value="1"/>
</dbReference>
<accession>A0A6J7MHK2</accession>
<evidence type="ECO:0000259" key="11">
    <source>
        <dbReference type="Pfam" id="PF17657"/>
    </source>
</evidence>
<dbReference type="PANTHER" id="PTHR32294">
    <property type="entry name" value="DNA POLYMERASE III SUBUNIT ALPHA"/>
    <property type="match status" value="1"/>
</dbReference>
<comment type="catalytic activity">
    <reaction evidence="7">
        <text>DNA(n) + a 2'-deoxyribonucleoside 5'-triphosphate = DNA(n+1) + diphosphate</text>
        <dbReference type="Rhea" id="RHEA:22508"/>
        <dbReference type="Rhea" id="RHEA-COMP:17339"/>
        <dbReference type="Rhea" id="RHEA-COMP:17340"/>
        <dbReference type="ChEBI" id="CHEBI:33019"/>
        <dbReference type="ChEBI" id="CHEBI:61560"/>
        <dbReference type="ChEBI" id="CHEBI:173112"/>
        <dbReference type="EC" id="2.7.7.7"/>
    </reaction>
</comment>
<dbReference type="Gene3D" id="1.10.10.1600">
    <property type="entry name" value="Bacterial DNA polymerase III alpha subunit, thumb domain"/>
    <property type="match status" value="1"/>
</dbReference>
<dbReference type="AlphaFoldDB" id="A0A6J7MHK2"/>
<dbReference type="Pfam" id="PF01336">
    <property type="entry name" value="tRNA_anti-codon"/>
    <property type="match status" value="1"/>
</dbReference>
<evidence type="ECO:0000259" key="9">
    <source>
        <dbReference type="Pfam" id="PF07733"/>
    </source>
</evidence>
<evidence type="ECO:0000259" key="8">
    <source>
        <dbReference type="Pfam" id="PF01336"/>
    </source>
</evidence>
<dbReference type="InterPro" id="IPR011708">
    <property type="entry name" value="DNA_pol3_alpha_NTPase_dom"/>
</dbReference>
<proteinExistence type="predicted"/>
<feature type="domain" description="OB" evidence="8">
    <location>
        <begin position="678"/>
        <end position="752"/>
    </location>
</feature>
<dbReference type="GO" id="GO:0005737">
    <property type="term" value="C:cytoplasm"/>
    <property type="evidence" value="ECO:0007669"/>
    <property type="project" value="UniProtKB-SubCell"/>
</dbReference>
<dbReference type="GO" id="GO:0006260">
    <property type="term" value="P:DNA replication"/>
    <property type="evidence" value="ECO:0007669"/>
    <property type="project" value="UniProtKB-KW"/>
</dbReference>
<keyword evidence="6" id="KW-0239">DNA-directed DNA polymerase</keyword>
<comment type="subcellular location">
    <subcellularLocation>
        <location evidence="1">Cytoplasm</location>
    </subcellularLocation>
</comment>
<evidence type="ECO:0000256" key="7">
    <source>
        <dbReference type="ARBA" id="ARBA00049244"/>
    </source>
</evidence>
<evidence type="ECO:0000256" key="5">
    <source>
        <dbReference type="ARBA" id="ARBA00022705"/>
    </source>
</evidence>
<evidence type="ECO:0000256" key="4">
    <source>
        <dbReference type="ARBA" id="ARBA00022695"/>
    </source>
</evidence>
<dbReference type="Gene3D" id="1.10.150.870">
    <property type="match status" value="1"/>
</dbReference>
<dbReference type="InterPro" id="IPR041931">
    <property type="entry name" value="DNA_pol3_alpha_thumb_dom"/>
</dbReference>
<name>A0A6J7MHK2_9ZZZZ</name>
<feature type="domain" description="DNA polymerase III alpha subunit finger" evidence="11">
    <location>
        <begin position="246"/>
        <end position="410"/>
    </location>
</feature>
<evidence type="ECO:0000256" key="1">
    <source>
        <dbReference type="ARBA" id="ARBA00004496"/>
    </source>
</evidence>
<dbReference type="InterPro" id="IPR029460">
    <property type="entry name" value="DNAPol_HHH"/>
</dbReference>
<dbReference type="NCBIfam" id="TIGR00594">
    <property type="entry name" value="polc"/>
    <property type="match status" value="1"/>
</dbReference>
<dbReference type="Pfam" id="PF07733">
    <property type="entry name" value="DNA_pol3_alpha"/>
    <property type="match status" value="1"/>
</dbReference>
<evidence type="ECO:0000259" key="10">
    <source>
        <dbReference type="Pfam" id="PF14579"/>
    </source>
</evidence>
<dbReference type="EMBL" id="CAFBOK010000061">
    <property type="protein sequence ID" value="CAB4980197.1"/>
    <property type="molecule type" value="Genomic_DNA"/>
</dbReference>
<dbReference type="EC" id="2.7.7.7" evidence="2"/>
<sequence>MGFSSYFLIVWDLIKHARDNNIRVGPGRGSAAGCAVAYTLRITDLDPIEYDLLFERFLNPSRSSMPDIDMDFDSRYRDEMIRYAAEKYGRDHVAQIVTFSTIKARAAVRDAARVLGYPYAVGDKVAKLMPPLVMGRDTPLYACLEEHPKFTDGFKMASDLRDIYANDNDARQVIDVARGLEGLRRQDGIHAAAVVITKEPLTEYLPIQRKPEAGSDPDLAPVVTQYEMHGVEELGLLKMDFLGLRNLDVITDTLAMLVITQGIDVDIDTIPLDDDLTLAMLRNGDSIGVFQLEGGPMRALMRSLAPTSFEDVAALVALYRPGPMAANMHNDYADRKNGRKPIDYLHDDLAELLGDTYGLMIYQESVMRVAQKFAGYSLADADNLRKACGKKVRELIQKEREKFVEGCDAEGYGREIGSALFDVIEPFADYAFNKSHSYGYGLIAYQTAYLKAHYPVEYLAALLTSVKANLDRAAIYLNECRQMGIEVLVPDVNISVSDFIAFDKPDGTRAIAFGMSAVRNVGEGLVGLMLAERDANGKFEDFFDFCDRVDVSVLNKRTIESLIKAGGFDSMGYSRKGLLGYFDRIIDDTVARRRKEAEGQFDLFSMADDDDDGALVAGTRIVIPEEDFDKRQRLTFEKEMLGLYVSDHPLMGAEMSLRRRTESTIAELEGVEDGTMRTVGGLVTSLQKKWTRKGDLMAVFVLEDLQATVEVMVFPKTMQNYGHLLEDDAVVILRARVDTRDDQPKLMAMELERFEPVIDGNPPVHVNLKPAALSDELLGALKALLSEHPGESQVFLRIGEHQVLLLPENFAVSATAGLLAELRELLGPDAVAN</sequence>
<dbReference type="InterPro" id="IPR040982">
    <property type="entry name" value="DNA_pol3_finger"/>
</dbReference>
<feature type="domain" description="Bacterial DNA polymerase III alpha subunit NTPase" evidence="9">
    <location>
        <begin position="1"/>
        <end position="243"/>
    </location>
</feature>
<gene>
    <name evidence="12" type="ORF">UFOPK3927_00671</name>
</gene>
<dbReference type="Pfam" id="PF17657">
    <property type="entry name" value="DNA_pol3_finger"/>
    <property type="match status" value="1"/>
</dbReference>
<dbReference type="GO" id="GO:0003676">
    <property type="term" value="F:nucleic acid binding"/>
    <property type="evidence" value="ECO:0007669"/>
    <property type="project" value="InterPro"/>
</dbReference>
<dbReference type="Pfam" id="PF14579">
    <property type="entry name" value="HHH_6"/>
    <property type="match status" value="1"/>
</dbReference>
<evidence type="ECO:0000256" key="2">
    <source>
        <dbReference type="ARBA" id="ARBA00012417"/>
    </source>
</evidence>
<dbReference type="InterPro" id="IPR004805">
    <property type="entry name" value="DnaE2/DnaE/PolC"/>
</dbReference>
<keyword evidence="4" id="KW-0548">Nucleotidyltransferase</keyword>
<evidence type="ECO:0000256" key="6">
    <source>
        <dbReference type="ARBA" id="ARBA00022932"/>
    </source>
</evidence>